<dbReference type="CDD" id="cd14978">
    <property type="entry name" value="7tmA_FMRFamide_R-like"/>
    <property type="match status" value="1"/>
</dbReference>
<dbReference type="EMBL" id="NEDP02076612">
    <property type="protein sequence ID" value="OWF36473.1"/>
    <property type="molecule type" value="Genomic_DNA"/>
</dbReference>
<dbReference type="AlphaFoldDB" id="A0A210PJ26"/>
<keyword evidence="2 5" id="KW-0812">Transmembrane</keyword>
<evidence type="ECO:0000259" key="6">
    <source>
        <dbReference type="PROSITE" id="PS50262"/>
    </source>
</evidence>
<dbReference type="Pfam" id="PF10324">
    <property type="entry name" value="7TM_GPCR_Srw"/>
    <property type="match status" value="1"/>
</dbReference>
<reference evidence="7 8" key="1">
    <citation type="journal article" date="2017" name="Nat. Ecol. Evol.">
        <title>Scallop genome provides insights into evolution of bilaterian karyotype and development.</title>
        <authorList>
            <person name="Wang S."/>
            <person name="Zhang J."/>
            <person name="Jiao W."/>
            <person name="Li J."/>
            <person name="Xun X."/>
            <person name="Sun Y."/>
            <person name="Guo X."/>
            <person name="Huan P."/>
            <person name="Dong B."/>
            <person name="Zhang L."/>
            <person name="Hu X."/>
            <person name="Sun X."/>
            <person name="Wang J."/>
            <person name="Zhao C."/>
            <person name="Wang Y."/>
            <person name="Wang D."/>
            <person name="Huang X."/>
            <person name="Wang R."/>
            <person name="Lv J."/>
            <person name="Li Y."/>
            <person name="Zhang Z."/>
            <person name="Liu B."/>
            <person name="Lu W."/>
            <person name="Hui Y."/>
            <person name="Liang J."/>
            <person name="Zhou Z."/>
            <person name="Hou R."/>
            <person name="Li X."/>
            <person name="Liu Y."/>
            <person name="Li H."/>
            <person name="Ning X."/>
            <person name="Lin Y."/>
            <person name="Zhao L."/>
            <person name="Xing Q."/>
            <person name="Dou J."/>
            <person name="Li Y."/>
            <person name="Mao J."/>
            <person name="Guo H."/>
            <person name="Dou H."/>
            <person name="Li T."/>
            <person name="Mu C."/>
            <person name="Jiang W."/>
            <person name="Fu Q."/>
            <person name="Fu X."/>
            <person name="Miao Y."/>
            <person name="Liu J."/>
            <person name="Yu Q."/>
            <person name="Li R."/>
            <person name="Liao H."/>
            <person name="Li X."/>
            <person name="Kong Y."/>
            <person name="Jiang Z."/>
            <person name="Chourrout D."/>
            <person name="Li R."/>
            <person name="Bao Z."/>
        </authorList>
    </citation>
    <scope>NUCLEOTIDE SEQUENCE [LARGE SCALE GENOMIC DNA]</scope>
    <source>
        <strain evidence="7 8">PY_sf001</strain>
    </source>
</reference>
<evidence type="ECO:0000313" key="8">
    <source>
        <dbReference type="Proteomes" id="UP000242188"/>
    </source>
</evidence>
<feature type="transmembrane region" description="Helical" evidence="5">
    <location>
        <begin position="311"/>
        <end position="334"/>
    </location>
</feature>
<dbReference type="InterPro" id="IPR019427">
    <property type="entry name" value="7TM_GPCR_serpentine_rcpt_Srw"/>
</dbReference>
<dbReference type="InterPro" id="IPR053071">
    <property type="entry name" value="GPCR1-related_rcpt"/>
</dbReference>
<evidence type="ECO:0000313" key="7">
    <source>
        <dbReference type="EMBL" id="OWF36473.1"/>
    </source>
</evidence>
<dbReference type="Gene3D" id="1.20.1070.10">
    <property type="entry name" value="Rhodopsin 7-helix transmembrane proteins"/>
    <property type="match status" value="1"/>
</dbReference>
<keyword evidence="3 5" id="KW-1133">Transmembrane helix</keyword>
<keyword evidence="8" id="KW-1185">Reference proteome</keyword>
<comment type="caution">
    <text evidence="7">The sequence shown here is derived from an EMBL/GenBank/DDBJ whole genome shotgun (WGS) entry which is preliminary data.</text>
</comment>
<dbReference type="PRINTS" id="PR00237">
    <property type="entry name" value="GPCRRHODOPSN"/>
</dbReference>
<dbReference type="InterPro" id="IPR017452">
    <property type="entry name" value="GPCR_Rhodpsn_7TM"/>
</dbReference>
<protein>
    <submittedName>
        <fullName evidence="7">Rhodopsin</fullName>
    </submittedName>
</protein>
<sequence length="379" mass="43192">MNTSLENTTFIEEYYYDDETPLEVGAPAPFIVPLMGYVYPVLALLTILTNGIVVIVFTKGMRTPTSIILVALALSDTLTCLCMLPDSVYLFTLKNYKTYLPYSWCVYRHYIVGDLYRVTRTCSNWITVVLGIQRYVVVRFPFKAKRICSFRHSVIACVVACFIAIVVHLNLFLFAEVHPLPVTSVTNETLPNGCFVLVPEFYIEAVGDIRKAVWLYYIIGGLFSRLLPCVVLLFFTCLLVFELRKGQRFVFNACENALSKKNNTQITQFVVAILIIFLISELHDAIAFGIYVYEIASDRLSSILTEKADVIWDYIGVMLSIVGFQCNFWIYLLMSSQFRVSLKSLCSQGYRRQSESSTMLSYLQENNALIKVTNKKLDI</sequence>
<dbReference type="GO" id="GO:0016020">
    <property type="term" value="C:membrane"/>
    <property type="evidence" value="ECO:0007669"/>
    <property type="project" value="UniProtKB-SubCell"/>
</dbReference>
<keyword evidence="4 5" id="KW-0472">Membrane</keyword>
<dbReference type="SUPFAM" id="SSF81321">
    <property type="entry name" value="Family A G protein-coupled receptor-like"/>
    <property type="match status" value="1"/>
</dbReference>
<evidence type="ECO:0000256" key="1">
    <source>
        <dbReference type="ARBA" id="ARBA00004370"/>
    </source>
</evidence>
<evidence type="ECO:0000256" key="3">
    <source>
        <dbReference type="ARBA" id="ARBA00022989"/>
    </source>
</evidence>
<evidence type="ECO:0000256" key="2">
    <source>
        <dbReference type="ARBA" id="ARBA00022692"/>
    </source>
</evidence>
<gene>
    <name evidence="7" type="ORF">KP79_PYT03174</name>
</gene>
<evidence type="ECO:0000256" key="5">
    <source>
        <dbReference type="SAM" id="Phobius"/>
    </source>
</evidence>
<comment type="subcellular location">
    <subcellularLocation>
        <location evidence="1">Membrane</location>
    </subcellularLocation>
</comment>
<feature type="transmembrane region" description="Helical" evidence="5">
    <location>
        <begin position="269"/>
        <end position="291"/>
    </location>
</feature>
<feature type="domain" description="G-protein coupled receptors family 1 profile" evidence="6">
    <location>
        <begin position="39"/>
        <end position="331"/>
    </location>
</feature>
<dbReference type="GO" id="GO:0008528">
    <property type="term" value="F:G protein-coupled peptide receptor activity"/>
    <property type="evidence" value="ECO:0007669"/>
    <property type="project" value="InterPro"/>
</dbReference>
<dbReference type="InterPro" id="IPR000276">
    <property type="entry name" value="GPCR_Rhodpsn"/>
</dbReference>
<dbReference type="OrthoDB" id="6101772at2759"/>
<evidence type="ECO:0000256" key="4">
    <source>
        <dbReference type="ARBA" id="ARBA00023136"/>
    </source>
</evidence>
<feature type="transmembrane region" description="Helical" evidence="5">
    <location>
        <begin position="37"/>
        <end position="57"/>
    </location>
</feature>
<feature type="transmembrane region" description="Helical" evidence="5">
    <location>
        <begin position="154"/>
        <end position="175"/>
    </location>
</feature>
<organism evidence="7 8">
    <name type="scientific">Mizuhopecten yessoensis</name>
    <name type="common">Japanese scallop</name>
    <name type="synonym">Patinopecten yessoensis</name>
    <dbReference type="NCBI Taxonomy" id="6573"/>
    <lineage>
        <taxon>Eukaryota</taxon>
        <taxon>Metazoa</taxon>
        <taxon>Spiralia</taxon>
        <taxon>Lophotrochozoa</taxon>
        <taxon>Mollusca</taxon>
        <taxon>Bivalvia</taxon>
        <taxon>Autobranchia</taxon>
        <taxon>Pteriomorphia</taxon>
        <taxon>Pectinida</taxon>
        <taxon>Pectinoidea</taxon>
        <taxon>Pectinidae</taxon>
        <taxon>Mizuhopecten</taxon>
    </lineage>
</organism>
<dbReference type="PANTHER" id="PTHR47023:SF1">
    <property type="entry name" value="SEX PEPTIDE RECEPTOR"/>
    <property type="match status" value="1"/>
</dbReference>
<accession>A0A210PJ26</accession>
<name>A0A210PJ26_MIZYE</name>
<feature type="transmembrane region" description="Helical" evidence="5">
    <location>
        <begin position="214"/>
        <end position="241"/>
    </location>
</feature>
<dbReference type="PROSITE" id="PS50262">
    <property type="entry name" value="G_PROTEIN_RECEP_F1_2"/>
    <property type="match status" value="1"/>
</dbReference>
<dbReference type="PANTHER" id="PTHR47023">
    <property type="entry name" value="SEX PEPTIDE RECEPTOR"/>
    <property type="match status" value="1"/>
</dbReference>
<proteinExistence type="predicted"/>
<dbReference type="Proteomes" id="UP000242188">
    <property type="component" value="Unassembled WGS sequence"/>
</dbReference>